<proteinExistence type="predicted"/>
<dbReference type="Proteomes" id="UP000008225">
    <property type="component" value="Chromosome 15"/>
</dbReference>
<reference evidence="2" key="2">
    <citation type="submission" date="2025-08" db="UniProtKB">
        <authorList>
            <consortium name="Ensembl"/>
        </authorList>
    </citation>
    <scope>IDENTIFICATION</scope>
</reference>
<dbReference type="PANTHER" id="PTHR12138:SF161">
    <property type="entry name" value="SECRETED PROTEIN"/>
    <property type="match status" value="1"/>
</dbReference>
<feature type="chain" id="PRO_5035152853" evidence="1">
    <location>
        <begin position="16"/>
        <end position="178"/>
    </location>
</feature>
<dbReference type="PRINTS" id="PR02045">
    <property type="entry name" value="F138DOMAIN"/>
</dbReference>
<dbReference type="PANTHER" id="PTHR12138">
    <property type="entry name" value="PRIMATE-EXPANDED PROTEIN FAMILY"/>
    <property type="match status" value="1"/>
</dbReference>
<evidence type="ECO:0000313" key="3">
    <source>
        <dbReference type="Proteomes" id="UP000008225"/>
    </source>
</evidence>
<feature type="signal peptide" evidence="1">
    <location>
        <begin position="1"/>
        <end position="15"/>
    </location>
</feature>
<dbReference type="AlphaFoldDB" id="A0A8I4A4Q6"/>
<dbReference type="GeneTree" id="ENSGT01120000271815"/>
<organism evidence="2 3">
    <name type="scientific">Callithrix jacchus</name>
    <name type="common">White-tufted-ear marmoset</name>
    <name type="synonym">Simia Jacchus</name>
    <dbReference type="NCBI Taxonomy" id="9483"/>
    <lineage>
        <taxon>Eukaryota</taxon>
        <taxon>Metazoa</taxon>
        <taxon>Chordata</taxon>
        <taxon>Craniata</taxon>
        <taxon>Vertebrata</taxon>
        <taxon>Euteleostomi</taxon>
        <taxon>Mammalia</taxon>
        <taxon>Eutheria</taxon>
        <taxon>Euarchontoglires</taxon>
        <taxon>Primates</taxon>
        <taxon>Haplorrhini</taxon>
        <taxon>Platyrrhini</taxon>
        <taxon>Cebidae</taxon>
        <taxon>Callitrichinae</taxon>
        <taxon>Callithrix</taxon>
        <taxon>Callithrix</taxon>
    </lineage>
</organism>
<name>A0A8I4A4Q6_CALJA</name>
<keyword evidence="1" id="KW-0732">Signal</keyword>
<accession>A0A8I4A4Q6</accession>
<reference evidence="2 3" key="1">
    <citation type="submission" date="2009-03" db="EMBL/GenBank/DDBJ databases">
        <authorList>
            <person name="Warren W."/>
            <person name="Ye L."/>
            <person name="Minx P."/>
            <person name="Worley K."/>
            <person name="Gibbs R."/>
            <person name="Wilson R.K."/>
        </authorList>
    </citation>
    <scope>NUCLEOTIDE SEQUENCE [LARGE SCALE GENOMIC DNA]</scope>
</reference>
<keyword evidence="3" id="KW-1185">Reference proteome</keyword>
<reference evidence="2" key="3">
    <citation type="submission" date="2025-09" db="UniProtKB">
        <authorList>
            <consortium name="Ensembl"/>
        </authorList>
    </citation>
    <scope>IDENTIFICATION</scope>
</reference>
<sequence length="178" mass="19632">MSLLLYFFLTSLNSASERLPDLRFCYTEFEIPQGSASLSLQVLSMLFSVFSKNLGLEYNGLVLTHCNAHLPGSSDSPASAFRVAGITGMYHHTQLIFVFLVETRFHHVGQAGVELVTSGDPPTSVSQSAGITGVNHHAQTNYFIFYRDRGLAVLLRMPSIFESGNSEIFKILQNSYAC</sequence>
<evidence type="ECO:0000256" key="1">
    <source>
        <dbReference type="SAM" id="SignalP"/>
    </source>
</evidence>
<protein>
    <submittedName>
        <fullName evidence="2">Uncharacterized protein</fullName>
    </submittedName>
</protein>
<dbReference type="Ensembl" id="ENSCJAT00000139498.1">
    <property type="protein sequence ID" value="ENSCJAP00000093692.1"/>
    <property type="gene ID" value="ENSCJAG00000059304.2"/>
</dbReference>
<evidence type="ECO:0000313" key="2">
    <source>
        <dbReference type="Ensembl" id="ENSCJAP00000093692.1"/>
    </source>
</evidence>